<accession>A0A4R7BGZ3</accession>
<protein>
    <submittedName>
        <fullName evidence="1">Uncharacterized protein</fullName>
    </submittedName>
</protein>
<dbReference type="AlphaFoldDB" id="A0A4R7BGZ3"/>
<evidence type="ECO:0000313" key="1">
    <source>
        <dbReference type="EMBL" id="TDR84544.1"/>
    </source>
</evidence>
<gene>
    <name evidence="1" type="ORF">EV668_4903</name>
</gene>
<proteinExistence type="predicted"/>
<evidence type="ECO:0000313" key="2">
    <source>
        <dbReference type="Proteomes" id="UP000295122"/>
    </source>
</evidence>
<dbReference type="Proteomes" id="UP000295122">
    <property type="component" value="Unassembled WGS sequence"/>
</dbReference>
<sequence>MMFSMASPSIRSRTGATWSWRAPIAVASIAVGLSACSHAVPIRDVVSPADVSSCRRLGEVGITRTDGIAPRGLAHLTTPVRVHARPGEATPAEISGPNFGATLDHMRESAYALGATDLLLSRRIYRDWSYVAGVAYRCSR</sequence>
<organism evidence="1 2">
    <name type="scientific">Enterovirga rhinocerotis</name>
    <dbReference type="NCBI Taxonomy" id="1339210"/>
    <lineage>
        <taxon>Bacteria</taxon>
        <taxon>Pseudomonadati</taxon>
        <taxon>Pseudomonadota</taxon>
        <taxon>Alphaproteobacteria</taxon>
        <taxon>Hyphomicrobiales</taxon>
        <taxon>Methylobacteriaceae</taxon>
        <taxon>Enterovirga</taxon>
    </lineage>
</organism>
<dbReference type="EMBL" id="SNZR01000019">
    <property type="protein sequence ID" value="TDR84544.1"/>
    <property type="molecule type" value="Genomic_DNA"/>
</dbReference>
<name>A0A4R7BGZ3_9HYPH</name>
<reference evidence="1 2" key="1">
    <citation type="submission" date="2019-03" db="EMBL/GenBank/DDBJ databases">
        <title>Genomic Encyclopedia of Type Strains, Phase IV (KMG-IV): sequencing the most valuable type-strain genomes for metagenomic binning, comparative biology and taxonomic classification.</title>
        <authorList>
            <person name="Goeker M."/>
        </authorList>
    </citation>
    <scope>NUCLEOTIDE SEQUENCE [LARGE SCALE GENOMIC DNA]</scope>
    <source>
        <strain evidence="1 2">DSM 25903</strain>
    </source>
</reference>
<keyword evidence="2" id="KW-1185">Reference proteome</keyword>
<comment type="caution">
    <text evidence="1">The sequence shown here is derived from an EMBL/GenBank/DDBJ whole genome shotgun (WGS) entry which is preliminary data.</text>
</comment>